<proteinExistence type="predicted"/>
<name>A0ABM4ANY6_VANTA</name>
<feature type="signal peptide" evidence="1">
    <location>
        <begin position="1"/>
        <end position="19"/>
    </location>
</feature>
<sequence>MWFIGILIAIFLNVLVVENRMLPIYYEPEAPVTENVMTGADIHDDEGSNEKLILTTVTRRNNDDIRLNINEEINEKYKKPCAIVVLSNVQNPTMQSLLRKYRYDSNGILIPDSVKYFIKLPQGLKSPSVLVPLNDKAFSPLGGFVRYYKEVPPIPHAW</sequence>
<accession>A0ABM4ANY6</accession>
<evidence type="ECO:0000313" key="3">
    <source>
        <dbReference type="RefSeq" id="XP_064073016.1"/>
    </source>
</evidence>
<organism evidence="2 3">
    <name type="scientific">Vanessa tameamea</name>
    <name type="common">Kamehameha butterfly</name>
    <dbReference type="NCBI Taxonomy" id="334116"/>
    <lineage>
        <taxon>Eukaryota</taxon>
        <taxon>Metazoa</taxon>
        <taxon>Ecdysozoa</taxon>
        <taxon>Arthropoda</taxon>
        <taxon>Hexapoda</taxon>
        <taxon>Insecta</taxon>
        <taxon>Pterygota</taxon>
        <taxon>Neoptera</taxon>
        <taxon>Endopterygota</taxon>
        <taxon>Lepidoptera</taxon>
        <taxon>Glossata</taxon>
        <taxon>Ditrysia</taxon>
        <taxon>Papilionoidea</taxon>
        <taxon>Nymphalidae</taxon>
        <taxon>Nymphalinae</taxon>
        <taxon>Vanessa</taxon>
    </lineage>
</organism>
<reference evidence="3" key="1">
    <citation type="submission" date="2025-08" db="UniProtKB">
        <authorList>
            <consortium name="RefSeq"/>
        </authorList>
    </citation>
    <scope>IDENTIFICATION</scope>
    <source>
        <tissue evidence="3">Whole body</tissue>
    </source>
</reference>
<dbReference type="RefSeq" id="XP_064073016.1">
    <property type="nucleotide sequence ID" value="XM_064216946.1"/>
</dbReference>
<dbReference type="GeneID" id="135193627"/>
<protein>
    <submittedName>
        <fullName evidence="3">Uncharacterized protein LOC135193627</fullName>
    </submittedName>
</protein>
<dbReference type="Proteomes" id="UP001652626">
    <property type="component" value="Chromosome 14"/>
</dbReference>
<evidence type="ECO:0000313" key="2">
    <source>
        <dbReference type="Proteomes" id="UP001652626"/>
    </source>
</evidence>
<keyword evidence="1" id="KW-0732">Signal</keyword>
<keyword evidence="2" id="KW-1185">Reference proteome</keyword>
<gene>
    <name evidence="3" type="primary">LOC135193627</name>
</gene>
<evidence type="ECO:0000256" key="1">
    <source>
        <dbReference type="SAM" id="SignalP"/>
    </source>
</evidence>
<feature type="chain" id="PRO_5045746231" evidence="1">
    <location>
        <begin position="20"/>
        <end position="158"/>
    </location>
</feature>